<dbReference type="SMART" id="SM00033">
    <property type="entry name" value="CH"/>
    <property type="match status" value="1"/>
</dbReference>
<dbReference type="PROSITE" id="PS50021">
    <property type="entry name" value="CH"/>
    <property type="match status" value="1"/>
</dbReference>
<protein>
    <recommendedName>
        <fullName evidence="1">Calponin-homology (CH) domain-containing protein</fullName>
    </recommendedName>
</protein>
<name>A0ABR2KNV8_9EUKA</name>
<gene>
    <name evidence="2" type="ORF">M9Y10_030070</name>
</gene>
<dbReference type="InterPro" id="IPR001715">
    <property type="entry name" value="CH_dom"/>
</dbReference>
<sequence>MTAFVNFCKHFLFGNPETENEKKLSQVFINWINNFMQEEQMQIKISNINDLIDESYMKILVEMIWEEKINDEQLYYNGNEFKVAQFQSIIEFLKSKGCCIPDINVDQLIKKKDLKNLLELVWIVICNQSIDQIYYHGIKGKDGLLQWCNNFTETNFSSFLKSWDDGKTILHILHHFYPKEIDKGFFTNNCEPLNIFNYAISNLQKIGIPVMIDDNCLINLDEKPIIIQYSVMYNFLSSTFELHSNLNQNDNNHEDKNYYTACYSYSLFDQPNFNCGLIPDEELLDFVNKENLVIKKINEHFKLMMHPRYPVQVSFINKDLKVIYKHPEFEKVIKRSGPRPIIFISILGKYQQGKSTLSSAITGNIGYKIGNGRGEETKGVYIDGPYDIDYLYQRFNIKIRDDIYYKGKDLLSPLIYFFDFEGYEGIMHGDDIEKNNKAYIEMCTPFLCLSSIFLLLSDQNPELHEITSFFERVKVSSLTTYSNKNDSNGALQLNIVINKYNEISHNFNNLTKKDIKNSIKKFQKDFKKEWIGNEKLINYGINFEFSPILEGLNHFFQDGSFYQIFRYFVKNIVRSIEKAAEGKFVRTGEKSIEIFNIITDHLDDPQFEEKIKMLIKTEHENSFETFSVRAFTEAKCRIFPDIEDEFQNYQNNQNFNLCIDDIKNKYIMRGKKEILNELSTIQDHPSVFLYIEKLESSIIEKIDEKCKHLYQYKNELVEQSNNKIVQKIDQLSSDYLKDFLNYYNNLNQKTIGSYIDRKMQLFKTEIYNYKRSEKLSLLNNQKIDIIIDEKRHYFTNVCNNYIQNDKRIAIELHEEEELLSKLNSLYKKSIENEYISFEKQIILDLHLKLEKKEFYKQNYENISKIGSQYQHQIYHHIYSKKEEMIRHNCSVLTENNEKYSKIIKRLLSKNELNIDDNIILLDIKSNQKDFFAKLKVSFDQARIKLAKKWNEIKKKKISLMKVSVETRKIVEYPDGKVDMGKWKIIRIENSQFADILEDIGDGISECVEIVYEFVSDHYEEIKSGFSKIFDLIKLVA</sequence>
<dbReference type="EMBL" id="JAPFFF010000004">
    <property type="protein sequence ID" value="KAK8892822.1"/>
    <property type="molecule type" value="Genomic_DNA"/>
</dbReference>
<comment type="caution">
    <text evidence="2">The sequence shown here is derived from an EMBL/GenBank/DDBJ whole genome shotgun (WGS) entry which is preliminary data.</text>
</comment>
<dbReference type="InterPro" id="IPR036872">
    <property type="entry name" value="CH_dom_sf"/>
</dbReference>
<reference evidence="2 3" key="1">
    <citation type="submission" date="2024-04" db="EMBL/GenBank/DDBJ databases">
        <title>Tritrichomonas musculus Genome.</title>
        <authorList>
            <person name="Alves-Ferreira E."/>
            <person name="Grigg M."/>
            <person name="Lorenzi H."/>
            <person name="Galac M."/>
        </authorList>
    </citation>
    <scope>NUCLEOTIDE SEQUENCE [LARGE SCALE GENOMIC DNA]</scope>
    <source>
        <strain evidence="2 3">EAF2021</strain>
    </source>
</reference>
<accession>A0ABR2KNV8</accession>
<dbReference type="SUPFAM" id="SSF47576">
    <property type="entry name" value="Calponin-homology domain, CH-domain"/>
    <property type="match status" value="1"/>
</dbReference>
<dbReference type="InterPro" id="IPR027417">
    <property type="entry name" value="P-loop_NTPase"/>
</dbReference>
<dbReference type="SUPFAM" id="SSF52540">
    <property type="entry name" value="P-loop containing nucleoside triphosphate hydrolases"/>
    <property type="match status" value="1"/>
</dbReference>
<dbReference type="Pfam" id="PF00307">
    <property type="entry name" value="CH"/>
    <property type="match status" value="1"/>
</dbReference>
<dbReference type="Gene3D" id="1.10.418.10">
    <property type="entry name" value="Calponin-like domain"/>
    <property type="match status" value="2"/>
</dbReference>
<dbReference type="Proteomes" id="UP001470230">
    <property type="component" value="Unassembled WGS sequence"/>
</dbReference>
<keyword evidence="3" id="KW-1185">Reference proteome</keyword>
<dbReference type="Gene3D" id="3.40.50.300">
    <property type="entry name" value="P-loop containing nucleotide triphosphate hydrolases"/>
    <property type="match status" value="1"/>
</dbReference>
<evidence type="ECO:0000313" key="3">
    <source>
        <dbReference type="Proteomes" id="UP001470230"/>
    </source>
</evidence>
<proteinExistence type="predicted"/>
<organism evidence="2 3">
    <name type="scientific">Tritrichomonas musculus</name>
    <dbReference type="NCBI Taxonomy" id="1915356"/>
    <lineage>
        <taxon>Eukaryota</taxon>
        <taxon>Metamonada</taxon>
        <taxon>Parabasalia</taxon>
        <taxon>Tritrichomonadida</taxon>
        <taxon>Tritrichomonadidae</taxon>
        <taxon>Tritrichomonas</taxon>
    </lineage>
</organism>
<evidence type="ECO:0000313" key="2">
    <source>
        <dbReference type="EMBL" id="KAK8892822.1"/>
    </source>
</evidence>
<evidence type="ECO:0000259" key="1">
    <source>
        <dbReference type="PROSITE" id="PS50021"/>
    </source>
</evidence>
<feature type="domain" description="Calponin-homology (CH)" evidence="1">
    <location>
        <begin position="138"/>
        <end position="237"/>
    </location>
</feature>